<dbReference type="Pfam" id="PF13673">
    <property type="entry name" value="Acetyltransf_10"/>
    <property type="match status" value="1"/>
</dbReference>
<keyword evidence="2" id="KW-0808">Transferase</keyword>
<dbReference type="GO" id="GO:0016747">
    <property type="term" value="F:acyltransferase activity, transferring groups other than amino-acyl groups"/>
    <property type="evidence" value="ECO:0007669"/>
    <property type="project" value="InterPro"/>
</dbReference>
<evidence type="ECO:0000313" key="2">
    <source>
        <dbReference type="EMBL" id="XBH21059.1"/>
    </source>
</evidence>
<feature type="domain" description="N-acetyltransferase" evidence="1">
    <location>
        <begin position="1"/>
        <end position="141"/>
    </location>
</feature>
<dbReference type="AlphaFoldDB" id="A0AAU7DTQ6"/>
<dbReference type="SUPFAM" id="SSF55729">
    <property type="entry name" value="Acyl-CoA N-acyltransferases (Nat)"/>
    <property type="match status" value="1"/>
</dbReference>
<name>A0AAU7DTQ6_9MICO</name>
<dbReference type="PROSITE" id="PS51186">
    <property type="entry name" value="GNAT"/>
    <property type="match status" value="1"/>
</dbReference>
<dbReference type="EC" id="2.3.1.-" evidence="2"/>
<dbReference type="InterPro" id="IPR053144">
    <property type="entry name" value="Acetyltransferase_Butenolide"/>
</dbReference>
<reference evidence="2" key="1">
    <citation type="submission" date="2024-02" db="EMBL/GenBank/DDBJ databases">
        <title>Tomenella chthoni gen. nov. sp. nov., a member of the family Jonesiaceae isolated from bat guano.</title>
        <authorList>
            <person name="Miller S.L."/>
            <person name="King J."/>
            <person name="Sankaranarayanan K."/>
            <person name="Lawson P.A."/>
        </authorList>
    </citation>
    <scope>NUCLEOTIDE SEQUENCE</scope>
    <source>
        <strain evidence="2">BS-20</strain>
    </source>
</reference>
<dbReference type="InterPro" id="IPR000182">
    <property type="entry name" value="GNAT_dom"/>
</dbReference>
<gene>
    <name evidence="2" type="ORF">V5R04_12675</name>
</gene>
<protein>
    <submittedName>
        <fullName evidence="2">GNAT family N-acetyltransferase</fullName>
        <ecNumber evidence="2">2.3.1.-</ecNumber>
    </submittedName>
</protein>
<dbReference type="CDD" id="cd04301">
    <property type="entry name" value="NAT_SF"/>
    <property type="match status" value="1"/>
</dbReference>
<sequence>MTLNEHLELVVGPPSVAEYMHLRKECGLSQKTAEQSEIAIAGTWFSCHVRDAKTDQAIAMGRVIGDGGWCFLIADMATLPQYQGNGLGRRVIDTLVAHIRANAPQNPFITLVADPAGRRLYEQVGFSEINPSRAMELPWSR</sequence>
<dbReference type="EMBL" id="CP146203">
    <property type="protein sequence ID" value="XBH21059.1"/>
    <property type="molecule type" value="Genomic_DNA"/>
</dbReference>
<organism evidence="2">
    <name type="scientific">Jonesiaceae bacterium BS-20</name>
    <dbReference type="NCBI Taxonomy" id="3120821"/>
    <lineage>
        <taxon>Bacteria</taxon>
        <taxon>Bacillati</taxon>
        <taxon>Actinomycetota</taxon>
        <taxon>Actinomycetes</taxon>
        <taxon>Micrococcales</taxon>
        <taxon>Jonesiaceae</taxon>
    </lineage>
</organism>
<proteinExistence type="predicted"/>
<dbReference type="PANTHER" id="PTHR43233:SF1">
    <property type="entry name" value="FAMILY N-ACETYLTRANSFERASE, PUTATIVE (AFU_ORTHOLOGUE AFUA_6G03350)-RELATED"/>
    <property type="match status" value="1"/>
</dbReference>
<evidence type="ECO:0000259" key="1">
    <source>
        <dbReference type="PROSITE" id="PS51186"/>
    </source>
</evidence>
<dbReference type="InterPro" id="IPR016181">
    <property type="entry name" value="Acyl_CoA_acyltransferase"/>
</dbReference>
<keyword evidence="2" id="KW-0012">Acyltransferase</keyword>
<dbReference type="PANTHER" id="PTHR43233">
    <property type="entry name" value="FAMILY N-ACETYLTRANSFERASE, PUTATIVE (AFU_ORTHOLOGUE AFUA_6G03350)-RELATED"/>
    <property type="match status" value="1"/>
</dbReference>
<dbReference type="Gene3D" id="3.40.630.30">
    <property type="match status" value="1"/>
</dbReference>
<accession>A0AAU7DTQ6</accession>